<reference evidence="1 2" key="1">
    <citation type="submission" date="2021-08" db="EMBL/GenBank/DDBJ databases">
        <title>Comparative Genomics Analysis of the Genus Qipengyuania Reveals Extensive Genetic Diversity and Metabolic Versatility, Including the Description of Fifteen Novel Species.</title>
        <authorList>
            <person name="Liu Y."/>
        </authorList>
    </citation>
    <scope>NUCLEOTIDE SEQUENCE [LARGE SCALE GENOMIC DNA]</scope>
    <source>
        <strain evidence="1 2">1NDH13</strain>
    </source>
</reference>
<dbReference type="EMBL" id="CP081295">
    <property type="protein sequence ID" value="QZD89844.1"/>
    <property type="molecule type" value="Genomic_DNA"/>
</dbReference>
<accession>A0ABX8ZLL5</accession>
<evidence type="ECO:0000313" key="1">
    <source>
        <dbReference type="EMBL" id="QZD89844.1"/>
    </source>
</evidence>
<evidence type="ECO:0008006" key="3">
    <source>
        <dbReference type="Google" id="ProtNLM"/>
    </source>
</evidence>
<name>A0ABX8ZLL5_9SPHN</name>
<evidence type="ECO:0000313" key="2">
    <source>
        <dbReference type="Proteomes" id="UP000824281"/>
    </source>
</evidence>
<gene>
    <name evidence="1" type="ORF">K3148_13785</name>
</gene>
<organism evidence="1 2">
    <name type="scientific">Qipengyuania aurantiaca</name>
    <dbReference type="NCBI Taxonomy" id="2867233"/>
    <lineage>
        <taxon>Bacteria</taxon>
        <taxon>Pseudomonadati</taxon>
        <taxon>Pseudomonadota</taxon>
        <taxon>Alphaproteobacteria</taxon>
        <taxon>Sphingomonadales</taxon>
        <taxon>Erythrobacteraceae</taxon>
        <taxon>Qipengyuania</taxon>
    </lineage>
</organism>
<sequence length="266" mass="28220">MRHTDGAGPNASTAALFLLFEPKQRPDRGAVIAAMEQIPLASVIHDPRAKGSPDSAASSHREFADHDWLEFLLAGLSFDLLGMAPGPYMNLPQDAQAIGFDSGFDPHSGEALALVPGPHIADDASSLPIVRAWLQLACDLVEKLGRVEAVCWGPARLVTPASMFLAGVRGWLSGGPFPALNLVATESAEDNRVQSRGLDYLIGQEVLLDATLSDDRIAAAKLLARLAHRLTGEGAVQDVRQLALEDGSAFVLTPSQSGTVLEVSRM</sequence>
<proteinExistence type="predicted"/>
<dbReference type="Proteomes" id="UP000824281">
    <property type="component" value="Chromosome"/>
</dbReference>
<keyword evidence="2" id="KW-1185">Reference proteome</keyword>
<dbReference type="RefSeq" id="WP_221425321.1">
    <property type="nucleotide sequence ID" value="NZ_CP081295.1"/>
</dbReference>
<protein>
    <recommendedName>
        <fullName evidence="3">DUF4261 domain-containing protein</fullName>
    </recommendedName>
</protein>